<protein>
    <submittedName>
        <fullName evidence="2">Uncharacterized protein</fullName>
    </submittedName>
</protein>
<feature type="compositionally biased region" description="Basic and acidic residues" evidence="1">
    <location>
        <begin position="42"/>
        <end position="57"/>
    </location>
</feature>
<dbReference type="EnsemblMetazoa" id="CJA42779.1">
    <property type="protein sequence ID" value="CJA42779.1"/>
    <property type="gene ID" value="WBGene00218627"/>
</dbReference>
<reference evidence="3" key="1">
    <citation type="submission" date="2010-08" db="EMBL/GenBank/DDBJ databases">
        <authorList>
            <consortium name="Caenorhabditis japonica Sequencing Consortium"/>
            <person name="Wilson R.K."/>
        </authorList>
    </citation>
    <scope>NUCLEOTIDE SEQUENCE [LARGE SCALE GENOMIC DNA]</scope>
    <source>
        <strain evidence="3">DF5081</strain>
    </source>
</reference>
<reference evidence="2" key="2">
    <citation type="submission" date="2022-06" db="UniProtKB">
        <authorList>
            <consortium name="EnsemblMetazoa"/>
        </authorList>
    </citation>
    <scope>IDENTIFICATION</scope>
    <source>
        <strain evidence="2">DF5081</strain>
    </source>
</reference>
<proteinExistence type="predicted"/>
<evidence type="ECO:0000313" key="2">
    <source>
        <dbReference type="EnsemblMetazoa" id="CJA42779.1"/>
    </source>
</evidence>
<evidence type="ECO:0000313" key="3">
    <source>
        <dbReference type="Proteomes" id="UP000005237"/>
    </source>
</evidence>
<feature type="region of interest" description="Disordered" evidence="1">
    <location>
        <begin position="42"/>
        <end position="69"/>
    </location>
</feature>
<dbReference type="AlphaFoldDB" id="A0A8R1J396"/>
<organism evidence="2 3">
    <name type="scientific">Caenorhabditis japonica</name>
    <dbReference type="NCBI Taxonomy" id="281687"/>
    <lineage>
        <taxon>Eukaryota</taxon>
        <taxon>Metazoa</taxon>
        <taxon>Ecdysozoa</taxon>
        <taxon>Nematoda</taxon>
        <taxon>Chromadorea</taxon>
        <taxon>Rhabditida</taxon>
        <taxon>Rhabditina</taxon>
        <taxon>Rhabditomorpha</taxon>
        <taxon>Rhabditoidea</taxon>
        <taxon>Rhabditidae</taxon>
        <taxon>Peloderinae</taxon>
        <taxon>Caenorhabditis</taxon>
    </lineage>
</organism>
<sequence>MFLIPYSPSRKQSLKGAGEETMEDVMWTRLMQEWIRCPESDKLEDYNEKRKANDSKAYRQGPNRSVQTL</sequence>
<dbReference type="Proteomes" id="UP000005237">
    <property type="component" value="Unassembled WGS sequence"/>
</dbReference>
<keyword evidence="3" id="KW-1185">Reference proteome</keyword>
<accession>A0A8R1J396</accession>
<name>A0A8R1J396_CAEJA</name>
<evidence type="ECO:0000256" key="1">
    <source>
        <dbReference type="SAM" id="MobiDB-lite"/>
    </source>
</evidence>